<protein>
    <submittedName>
        <fullName evidence="2">InlB B-repeat-containing protein</fullName>
    </submittedName>
</protein>
<dbReference type="GO" id="GO:0030313">
    <property type="term" value="C:cell envelope"/>
    <property type="evidence" value="ECO:0007669"/>
    <property type="project" value="UniProtKB-SubCell"/>
</dbReference>
<accession>A0A7M2RF43</accession>
<gene>
    <name evidence="2" type="ORF">INP51_11270</name>
</gene>
<dbReference type="EMBL" id="CP063304">
    <property type="protein sequence ID" value="QOV18584.1"/>
    <property type="molecule type" value="Genomic_DNA"/>
</dbReference>
<dbReference type="AlphaFoldDB" id="A0A7M2RF43"/>
<evidence type="ECO:0000313" key="2">
    <source>
        <dbReference type="EMBL" id="QOV18584.1"/>
    </source>
</evidence>
<keyword evidence="3" id="KW-1185">Reference proteome</keyword>
<dbReference type="Proteomes" id="UP000593601">
    <property type="component" value="Chromosome"/>
</dbReference>
<dbReference type="InterPro" id="IPR013378">
    <property type="entry name" value="InlB-like_B-rpt"/>
</dbReference>
<evidence type="ECO:0000313" key="3">
    <source>
        <dbReference type="Proteomes" id="UP000593601"/>
    </source>
</evidence>
<dbReference type="NCBIfam" id="TIGR02543">
    <property type="entry name" value="List_Bact_rpt"/>
    <property type="match status" value="1"/>
</dbReference>
<sequence>MEQTEGDDTTMYAMQNEIQYDTEFFELVPDSLNLEDGIRSSEVGMRDNKQRIYMNYLSSSGGKEWEKKVKVGSFQLKVIGEEGTSTITNEDYLVSTADGKDHFQSNTEELRVVISTECRVQFMSNGGTEVPEQTVVYGEMIQEPEQPTREGYEFKGWYHDIDTTRKWNFNIN</sequence>
<dbReference type="InterPro" id="IPR042229">
    <property type="entry name" value="Listeria/Bacterioides_rpt_sf"/>
</dbReference>
<dbReference type="Gene3D" id="2.60.40.4270">
    <property type="entry name" value="Listeria-Bacteroides repeat domain"/>
    <property type="match status" value="1"/>
</dbReference>
<name>A0A7M2RF43_9FIRM</name>
<dbReference type="Pfam" id="PF09479">
    <property type="entry name" value="Flg_new"/>
    <property type="match status" value="1"/>
</dbReference>
<comment type="subcellular location">
    <subcellularLocation>
        <location evidence="1">Cell envelope</location>
    </subcellularLocation>
</comment>
<organism evidence="2 3">
    <name type="scientific">Blautia liquoris</name>
    <dbReference type="NCBI Taxonomy" id="2779518"/>
    <lineage>
        <taxon>Bacteria</taxon>
        <taxon>Bacillati</taxon>
        <taxon>Bacillota</taxon>
        <taxon>Clostridia</taxon>
        <taxon>Lachnospirales</taxon>
        <taxon>Lachnospiraceae</taxon>
        <taxon>Blautia</taxon>
    </lineage>
</organism>
<evidence type="ECO:0000256" key="1">
    <source>
        <dbReference type="ARBA" id="ARBA00004196"/>
    </source>
</evidence>
<dbReference type="KEGG" id="bliq:INP51_11270"/>
<proteinExistence type="predicted"/>
<reference evidence="2 3" key="1">
    <citation type="submission" date="2020-10" db="EMBL/GenBank/DDBJ databases">
        <title>Blautia liquoris sp.nov., isolated from the mud in a fermentation cellar used for the production of Chinese strong-flavoured liquor.</title>
        <authorList>
            <person name="Lu L."/>
        </authorList>
    </citation>
    <scope>NUCLEOTIDE SEQUENCE [LARGE SCALE GENOMIC DNA]</scope>
    <source>
        <strain evidence="2 3">LZLJ-3</strain>
    </source>
</reference>